<comment type="caution">
    <text evidence="2">The sequence shown here is derived from an EMBL/GenBank/DDBJ whole genome shotgun (WGS) entry which is preliminary data.</text>
</comment>
<evidence type="ECO:0000256" key="1">
    <source>
        <dbReference type="SAM" id="Phobius"/>
    </source>
</evidence>
<feature type="transmembrane region" description="Helical" evidence="1">
    <location>
        <begin position="7"/>
        <end position="30"/>
    </location>
</feature>
<evidence type="ECO:0000313" key="2">
    <source>
        <dbReference type="EMBL" id="ENV32664.1"/>
    </source>
</evidence>
<dbReference type="STRING" id="202952.GCA_000747725_00275"/>
<reference evidence="2 3" key="1">
    <citation type="submission" date="2013-02" db="EMBL/GenBank/DDBJ databases">
        <title>The Genome Sequence of Acinetobacter gerneri CIP 107464.</title>
        <authorList>
            <consortium name="The Broad Institute Genome Sequencing Platform"/>
            <consortium name="The Broad Institute Genome Sequencing Center for Infectious Disease"/>
            <person name="Cerqueira G."/>
            <person name="Feldgarden M."/>
            <person name="Courvalin P."/>
            <person name="Perichon B."/>
            <person name="Grillot-Courvalin C."/>
            <person name="Clermont D."/>
            <person name="Rocha E."/>
            <person name="Yoon E.-J."/>
            <person name="Nemec A."/>
            <person name="Walker B."/>
            <person name="Young S.K."/>
            <person name="Zeng Q."/>
            <person name="Gargeya S."/>
            <person name="Fitzgerald M."/>
            <person name="Haas B."/>
            <person name="Abouelleil A."/>
            <person name="Alvarado L."/>
            <person name="Arachchi H.M."/>
            <person name="Berlin A.M."/>
            <person name="Chapman S.B."/>
            <person name="Dewar J."/>
            <person name="Goldberg J."/>
            <person name="Griggs A."/>
            <person name="Gujja S."/>
            <person name="Hansen M."/>
            <person name="Howarth C."/>
            <person name="Imamovic A."/>
            <person name="Larimer J."/>
            <person name="McCowan C."/>
            <person name="Murphy C."/>
            <person name="Neiman D."/>
            <person name="Pearson M."/>
            <person name="Priest M."/>
            <person name="Roberts A."/>
            <person name="Saif S."/>
            <person name="Shea T."/>
            <person name="Sisk P."/>
            <person name="Sykes S."/>
            <person name="Wortman J."/>
            <person name="Nusbaum C."/>
            <person name="Birren B."/>
        </authorList>
    </citation>
    <scope>NUCLEOTIDE SEQUENCE [LARGE SCALE GENOMIC DNA]</scope>
    <source>
        <strain evidence="2 3">CIP 107464</strain>
    </source>
</reference>
<dbReference type="EMBL" id="APPN01000073">
    <property type="protein sequence ID" value="ENV32664.1"/>
    <property type="molecule type" value="Genomic_DNA"/>
</dbReference>
<keyword evidence="1" id="KW-1133">Transmembrane helix</keyword>
<dbReference type="Proteomes" id="UP000013117">
    <property type="component" value="Unassembled WGS sequence"/>
</dbReference>
<protein>
    <submittedName>
        <fullName evidence="2">Uncharacterized protein</fullName>
    </submittedName>
</protein>
<keyword evidence="1" id="KW-0472">Membrane</keyword>
<accession>N8ZFZ1</accession>
<name>N8ZFZ1_9GAMM</name>
<dbReference type="HOGENOM" id="CLU_2713170_0_0_6"/>
<evidence type="ECO:0000313" key="3">
    <source>
        <dbReference type="Proteomes" id="UP000013117"/>
    </source>
</evidence>
<dbReference type="PATRIC" id="fig|1120926.3.peg.3083"/>
<keyword evidence="3" id="KW-1185">Reference proteome</keyword>
<dbReference type="AlphaFoldDB" id="N8ZFZ1"/>
<dbReference type="GeneID" id="84210460"/>
<dbReference type="RefSeq" id="WP_004866457.1">
    <property type="nucleotide sequence ID" value="NZ_ASYY01000101.1"/>
</dbReference>
<keyword evidence="1" id="KW-0812">Transmembrane</keyword>
<sequence>MKALKIIIGLICLVMSVFIFYALDIIGGGLSASGGPGGSSGGLGTLLEFVPSAILFIIGFFILKSTGSKEDN</sequence>
<organism evidence="2 3">
    <name type="scientific">Acinetobacter gerneri DSM 14967 = CIP 107464 = MTCC 9824</name>
    <dbReference type="NCBI Taxonomy" id="1120926"/>
    <lineage>
        <taxon>Bacteria</taxon>
        <taxon>Pseudomonadati</taxon>
        <taxon>Pseudomonadota</taxon>
        <taxon>Gammaproteobacteria</taxon>
        <taxon>Moraxellales</taxon>
        <taxon>Moraxellaceae</taxon>
        <taxon>Acinetobacter</taxon>
    </lineage>
</organism>
<proteinExistence type="predicted"/>
<gene>
    <name evidence="2" type="ORF">F960_03171</name>
</gene>
<feature type="transmembrane region" description="Helical" evidence="1">
    <location>
        <begin position="42"/>
        <end position="63"/>
    </location>
</feature>